<dbReference type="EMBL" id="OW240922">
    <property type="protein sequence ID" value="CAH2321513.1"/>
    <property type="molecule type" value="Genomic_DNA"/>
</dbReference>
<keyword evidence="3" id="KW-1185">Reference proteome</keyword>
<accession>A0AAD1T8I8</accession>
<dbReference type="AlphaFoldDB" id="A0AAD1T8I8"/>
<protein>
    <submittedName>
        <fullName evidence="2">Uncharacterized protein</fullName>
    </submittedName>
</protein>
<evidence type="ECO:0000313" key="3">
    <source>
        <dbReference type="Proteomes" id="UP001295444"/>
    </source>
</evidence>
<evidence type="ECO:0000313" key="2">
    <source>
        <dbReference type="EMBL" id="CAH2321513.1"/>
    </source>
</evidence>
<name>A0AAD1T8I8_PELCU</name>
<sequence length="68" mass="7531">MAQSVVMITVSPSLIFLRQDGMTPSPALRHALCVRACTCWKEDPSRRQRRKRSAIKWTPGDGSGSTTV</sequence>
<gene>
    <name evidence="2" type="ORF">PECUL_23A052030</name>
</gene>
<reference evidence="2" key="1">
    <citation type="submission" date="2022-03" db="EMBL/GenBank/DDBJ databases">
        <authorList>
            <person name="Alioto T."/>
            <person name="Alioto T."/>
            <person name="Gomez Garrido J."/>
        </authorList>
    </citation>
    <scope>NUCLEOTIDE SEQUENCE</scope>
</reference>
<proteinExistence type="predicted"/>
<feature type="region of interest" description="Disordered" evidence="1">
    <location>
        <begin position="45"/>
        <end position="68"/>
    </location>
</feature>
<organism evidence="2 3">
    <name type="scientific">Pelobates cultripes</name>
    <name type="common">Western spadefoot toad</name>
    <dbReference type="NCBI Taxonomy" id="61616"/>
    <lineage>
        <taxon>Eukaryota</taxon>
        <taxon>Metazoa</taxon>
        <taxon>Chordata</taxon>
        <taxon>Craniata</taxon>
        <taxon>Vertebrata</taxon>
        <taxon>Euteleostomi</taxon>
        <taxon>Amphibia</taxon>
        <taxon>Batrachia</taxon>
        <taxon>Anura</taxon>
        <taxon>Pelobatoidea</taxon>
        <taxon>Pelobatidae</taxon>
        <taxon>Pelobates</taxon>
    </lineage>
</organism>
<evidence type="ECO:0000256" key="1">
    <source>
        <dbReference type="SAM" id="MobiDB-lite"/>
    </source>
</evidence>
<dbReference type="Proteomes" id="UP001295444">
    <property type="component" value="Chromosome 11"/>
</dbReference>